<protein>
    <recommendedName>
        <fullName evidence="1">methylmalonate-semialdehyde dehydrogenase (CoA acylating)</fullName>
        <ecNumber evidence="1">1.2.1.27</ecNumber>
    </recommendedName>
</protein>
<keyword evidence="3" id="KW-0520">NAD</keyword>
<dbReference type="AlphaFoldDB" id="A0A9X1TYD0"/>
<dbReference type="PANTHER" id="PTHR43866">
    <property type="entry name" value="MALONATE-SEMIALDEHYDE DEHYDROGENASE"/>
    <property type="match status" value="1"/>
</dbReference>
<proteinExistence type="predicted"/>
<dbReference type="CDD" id="cd07085">
    <property type="entry name" value="ALDH_F6_MMSDH"/>
    <property type="match status" value="1"/>
</dbReference>
<sequence>MTPRIQHYVDGSLTDLSDLGLESATAGQRVLVNNPATGATIGELQCADEQCVDHVVRRAAAAQKAWNAVGLGKRSAVFFQLSHILRTEADELAAIITEENGKTLPDARGEIARGLENVEFCAGLGHHLKGEIAHQVSTGIDVEQLKQPLGVVACITPFNFPAMVPLWMTTAAIAAGNAVVVKPSEQVPRSVLWIADAFTRAGLPDGIFSVIHGQKDTVESLIDHPLIKAVSFVGSTPVARSVYTRATGLGKRAQALGGAKNHMVVMPDADIDSAADAAVSAGFGAAGQRCMAVSVIVAVGECADELVEKIAERARNLTVGPGDSQKSDLGPLISAAAQARVRGYIDSVEGSDATLVVDGRTGEYPSEGYFVGPTLIDHVTPGMKVYDDEIFGPVLSVVRVPTFDDAVSLINANTYANGVAIFTRDGKTAREFKQEIEVGMVGINVPIPVPVGTFSFGGWKNSLFGDTHMYGPEAFHFYTRRKVVSTRWPQPDESQISLGFPTH</sequence>
<organism evidence="5 6">
    <name type="scientific">Corynebacterium uropygiale</name>
    <dbReference type="NCBI Taxonomy" id="1775911"/>
    <lineage>
        <taxon>Bacteria</taxon>
        <taxon>Bacillati</taxon>
        <taxon>Actinomycetota</taxon>
        <taxon>Actinomycetes</taxon>
        <taxon>Mycobacteriales</taxon>
        <taxon>Corynebacteriaceae</taxon>
        <taxon>Corynebacterium</taxon>
    </lineage>
</organism>
<evidence type="ECO:0000256" key="2">
    <source>
        <dbReference type="ARBA" id="ARBA00023002"/>
    </source>
</evidence>
<dbReference type="SUPFAM" id="SSF53720">
    <property type="entry name" value="ALDH-like"/>
    <property type="match status" value="1"/>
</dbReference>
<dbReference type="Gene3D" id="3.40.309.10">
    <property type="entry name" value="Aldehyde Dehydrogenase, Chain A, domain 2"/>
    <property type="match status" value="1"/>
</dbReference>
<dbReference type="Proteomes" id="UP001139336">
    <property type="component" value="Unassembled WGS sequence"/>
</dbReference>
<evidence type="ECO:0000313" key="6">
    <source>
        <dbReference type="Proteomes" id="UP001139336"/>
    </source>
</evidence>
<dbReference type="GO" id="GO:0006210">
    <property type="term" value="P:thymine catabolic process"/>
    <property type="evidence" value="ECO:0007669"/>
    <property type="project" value="TreeGrafter"/>
</dbReference>
<dbReference type="NCBIfam" id="TIGR01722">
    <property type="entry name" value="MMSDH"/>
    <property type="match status" value="1"/>
</dbReference>
<name>A0A9X1TYD0_9CORY</name>
<reference evidence="5" key="1">
    <citation type="submission" date="2022-01" db="EMBL/GenBank/DDBJ databases">
        <title>Corynebacterium sp. nov isolated from isolated from the feces of the greater white-fronted geese (Anser albifrons) at Poyang Lake, PR China.</title>
        <authorList>
            <person name="Liu Q."/>
        </authorList>
    </citation>
    <scope>NUCLEOTIDE SEQUENCE</scope>
    <source>
        <strain evidence="5">JCM 32435</strain>
    </source>
</reference>
<dbReference type="Pfam" id="PF00171">
    <property type="entry name" value="Aldedh"/>
    <property type="match status" value="1"/>
</dbReference>
<dbReference type="FunFam" id="3.40.309.10:FF:000002">
    <property type="entry name" value="Methylmalonate-semialdehyde dehydrogenase (Acylating)"/>
    <property type="match status" value="1"/>
</dbReference>
<dbReference type="GO" id="GO:0006574">
    <property type="term" value="P:L-valine catabolic process"/>
    <property type="evidence" value="ECO:0007669"/>
    <property type="project" value="TreeGrafter"/>
</dbReference>
<accession>A0A9X1TYD0</accession>
<dbReference type="PROSITE" id="PS00070">
    <property type="entry name" value="ALDEHYDE_DEHYDR_CYS"/>
    <property type="match status" value="1"/>
</dbReference>
<evidence type="ECO:0000259" key="4">
    <source>
        <dbReference type="Pfam" id="PF00171"/>
    </source>
</evidence>
<dbReference type="EC" id="1.2.1.27" evidence="1"/>
<dbReference type="EMBL" id="JAKGSI010000001">
    <property type="protein sequence ID" value="MCF4005706.1"/>
    <property type="molecule type" value="Genomic_DNA"/>
</dbReference>
<evidence type="ECO:0000313" key="5">
    <source>
        <dbReference type="EMBL" id="MCF4005706.1"/>
    </source>
</evidence>
<dbReference type="InterPro" id="IPR016163">
    <property type="entry name" value="Ald_DH_C"/>
</dbReference>
<evidence type="ECO:0000256" key="1">
    <source>
        <dbReference type="ARBA" id="ARBA00013048"/>
    </source>
</evidence>
<dbReference type="PANTHER" id="PTHR43866:SF4">
    <property type="entry name" value="MALONATE-SEMIALDEHYDE DEHYDROGENASE"/>
    <property type="match status" value="1"/>
</dbReference>
<dbReference type="RefSeq" id="WP_236117512.1">
    <property type="nucleotide sequence ID" value="NZ_JAKGSI010000001.1"/>
</dbReference>
<dbReference type="InterPro" id="IPR016160">
    <property type="entry name" value="Ald_DH_CS_CYS"/>
</dbReference>
<keyword evidence="6" id="KW-1185">Reference proteome</keyword>
<evidence type="ECO:0000256" key="3">
    <source>
        <dbReference type="ARBA" id="ARBA00023027"/>
    </source>
</evidence>
<dbReference type="InterPro" id="IPR015590">
    <property type="entry name" value="Aldehyde_DH_dom"/>
</dbReference>
<dbReference type="InterPro" id="IPR016161">
    <property type="entry name" value="Ald_DH/histidinol_DH"/>
</dbReference>
<feature type="domain" description="Aldehyde dehydrogenase" evidence="4">
    <location>
        <begin position="28"/>
        <end position="484"/>
    </location>
</feature>
<gene>
    <name evidence="5" type="ORF">L1O03_00740</name>
</gene>
<dbReference type="GO" id="GO:0004491">
    <property type="term" value="F:methylmalonate-semialdehyde dehydrogenase (acylating, NAD) activity"/>
    <property type="evidence" value="ECO:0007669"/>
    <property type="project" value="UniProtKB-EC"/>
</dbReference>
<comment type="caution">
    <text evidence="5">The sequence shown here is derived from an EMBL/GenBank/DDBJ whole genome shotgun (WGS) entry which is preliminary data.</text>
</comment>
<keyword evidence="2" id="KW-0560">Oxidoreductase</keyword>
<dbReference type="InterPro" id="IPR016162">
    <property type="entry name" value="Ald_DH_N"/>
</dbReference>
<dbReference type="InterPro" id="IPR010061">
    <property type="entry name" value="MeMal-semiAld_DH"/>
</dbReference>
<dbReference type="Gene3D" id="3.40.605.10">
    <property type="entry name" value="Aldehyde Dehydrogenase, Chain A, domain 1"/>
    <property type="match status" value="1"/>
</dbReference>